<comment type="caution">
    <text evidence="1">The sequence shown here is derived from an EMBL/GenBank/DDBJ whole genome shotgun (WGS) entry which is preliminary data.</text>
</comment>
<proteinExistence type="predicted"/>
<sequence length="90" mass="9890">MVKTIPFEPPTSLVVYTGKMTDQLDVDKAVLNLTRYLNACVSEMELVAVTLGKTSLTDLSKSDLCTLDPFIAKATGIELGYISTEDQNRF</sequence>
<protein>
    <submittedName>
        <fullName evidence="1">Uncharacterized protein</fullName>
    </submittedName>
</protein>
<evidence type="ECO:0000313" key="1">
    <source>
        <dbReference type="EMBL" id="MDQ0116501.1"/>
    </source>
</evidence>
<reference evidence="1 2" key="1">
    <citation type="submission" date="2023-07" db="EMBL/GenBank/DDBJ databases">
        <title>Sorghum-associated microbial communities from plants grown in Nebraska, USA.</title>
        <authorList>
            <person name="Schachtman D."/>
        </authorList>
    </citation>
    <scope>NUCLEOTIDE SEQUENCE [LARGE SCALE GENOMIC DNA]</scope>
    <source>
        <strain evidence="1 2">CC482</strain>
    </source>
</reference>
<keyword evidence="2" id="KW-1185">Reference proteome</keyword>
<evidence type="ECO:0000313" key="2">
    <source>
        <dbReference type="Proteomes" id="UP001229346"/>
    </source>
</evidence>
<dbReference type="RefSeq" id="WP_307208563.1">
    <property type="nucleotide sequence ID" value="NZ_JAUSSU010000020.1"/>
</dbReference>
<accession>A0ABT9UBX4</accession>
<dbReference type="Proteomes" id="UP001229346">
    <property type="component" value="Unassembled WGS sequence"/>
</dbReference>
<dbReference type="EMBL" id="JAUSSU010000020">
    <property type="protein sequence ID" value="MDQ0116501.1"/>
    <property type="molecule type" value="Genomic_DNA"/>
</dbReference>
<name>A0ABT9UBX4_PAEHA</name>
<organism evidence="1 2">
    <name type="scientific">Paenibacillus harenae</name>
    <dbReference type="NCBI Taxonomy" id="306543"/>
    <lineage>
        <taxon>Bacteria</taxon>
        <taxon>Bacillati</taxon>
        <taxon>Bacillota</taxon>
        <taxon>Bacilli</taxon>
        <taxon>Bacillales</taxon>
        <taxon>Paenibacillaceae</taxon>
        <taxon>Paenibacillus</taxon>
    </lineage>
</organism>
<gene>
    <name evidence="1" type="ORF">J2T15_005982</name>
</gene>